<feature type="domain" description="DUF1559" evidence="1">
    <location>
        <begin position="30"/>
        <end position="323"/>
    </location>
</feature>
<dbReference type="RefSeq" id="WP_168206779.1">
    <property type="nucleotide sequence ID" value="NZ_CP036339.1"/>
</dbReference>
<organism evidence="2 3">
    <name type="scientific">Lacipirellula limnantheis</name>
    <dbReference type="NCBI Taxonomy" id="2528024"/>
    <lineage>
        <taxon>Bacteria</taxon>
        <taxon>Pseudomonadati</taxon>
        <taxon>Planctomycetota</taxon>
        <taxon>Planctomycetia</taxon>
        <taxon>Pirellulales</taxon>
        <taxon>Lacipirellulaceae</taxon>
        <taxon>Lacipirellula</taxon>
    </lineage>
</organism>
<dbReference type="InterPro" id="IPR027558">
    <property type="entry name" value="Pre_pil_HX9DG_C"/>
</dbReference>
<reference evidence="2 3" key="1">
    <citation type="submission" date="2019-02" db="EMBL/GenBank/DDBJ databases">
        <title>Deep-cultivation of Planctomycetes and their phenomic and genomic characterization uncovers novel biology.</title>
        <authorList>
            <person name="Wiegand S."/>
            <person name="Jogler M."/>
            <person name="Boedeker C."/>
            <person name="Pinto D."/>
            <person name="Vollmers J."/>
            <person name="Rivas-Marin E."/>
            <person name="Kohn T."/>
            <person name="Peeters S.H."/>
            <person name="Heuer A."/>
            <person name="Rast P."/>
            <person name="Oberbeckmann S."/>
            <person name="Bunk B."/>
            <person name="Jeske O."/>
            <person name="Meyerdierks A."/>
            <person name="Storesund J.E."/>
            <person name="Kallscheuer N."/>
            <person name="Luecker S."/>
            <person name="Lage O.M."/>
            <person name="Pohl T."/>
            <person name="Merkel B.J."/>
            <person name="Hornburger P."/>
            <person name="Mueller R.-W."/>
            <person name="Bruemmer F."/>
            <person name="Labrenz M."/>
            <person name="Spormann A.M."/>
            <person name="Op den Camp H."/>
            <person name="Overmann J."/>
            <person name="Amann R."/>
            <person name="Jetten M.S.M."/>
            <person name="Mascher T."/>
            <person name="Medema M.H."/>
            <person name="Devos D.P."/>
            <person name="Kaster A.-K."/>
            <person name="Ovreas L."/>
            <person name="Rohde M."/>
            <person name="Galperin M.Y."/>
            <person name="Jogler C."/>
        </authorList>
    </citation>
    <scope>NUCLEOTIDE SEQUENCE [LARGE SCALE GENOMIC DNA]</scope>
    <source>
        <strain evidence="2 3">I41</strain>
    </source>
</reference>
<dbReference type="EMBL" id="CP036339">
    <property type="protein sequence ID" value="QDT72679.1"/>
    <property type="molecule type" value="Genomic_DNA"/>
</dbReference>
<dbReference type="AlphaFoldDB" id="A0A517TWC5"/>
<dbReference type="Pfam" id="PF07596">
    <property type="entry name" value="SBP_bac_10"/>
    <property type="match status" value="1"/>
</dbReference>
<dbReference type="PANTHER" id="PTHR30093">
    <property type="entry name" value="GENERAL SECRETION PATHWAY PROTEIN G"/>
    <property type="match status" value="1"/>
</dbReference>
<dbReference type="SUPFAM" id="SSF54523">
    <property type="entry name" value="Pili subunits"/>
    <property type="match status" value="1"/>
</dbReference>
<dbReference type="InterPro" id="IPR012902">
    <property type="entry name" value="N_methyl_site"/>
</dbReference>
<evidence type="ECO:0000313" key="3">
    <source>
        <dbReference type="Proteomes" id="UP000317909"/>
    </source>
</evidence>
<dbReference type="Proteomes" id="UP000317909">
    <property type="component" value="Chromosome"/>
</dbReference>
<dbReference type="Gene3D" id="3.30.700.10">
    <property type="entry name" value="Glycoprotein, Type 4 Pilin"/>
    <property type="match status" value="1"/>
</dbReference>
<dbReference type="KEGG" id="llh:I41_18610"/>
<dbReference type="InterPro" id="IPR045584">
    <property type="entry name" value="Pilin-like"/>
</dbReference>
<keyword evidence="3" id="KW-1185">Reference proteome</keyword>
<proteinExistence type="predicted"/>
<dbReference type="NCBIfam" id="TIGR04294">
    <property type="entry name" value="pre_pil_HX9DG"/>
    <property type="match status" value="1"/>
</dbReference>
<name>A0A517TWC5_9BACT</name>
<gene>
    <name evidence="2" type="primary">pulG_3</name>
    <name evidence="2" type="ORF">I41_18610</name>
</gene>
<evidence type="ECO:0000313" key="2">
    <source>
        <dbReference type="EMBL" id="QDT72679.1"/>
    </source>
</evidence>
<dbReference type="PANTHER" id="PTHR30093:SF2">
    <property type="entry name" value="TYPE II SECRETION SYSTEM PROTEIN H"/>
    <property type="match status" value="1"/>
</dbReference>
<dbReference type="InterPro" id="IPR011453">
    <property type="entry name" value="DUF1559"/>
</dbReference>
<dbReference type="NCBIfam" id="TIGR02532">
    <property type="entry name" value="IV_pilin_GFxxxE"/>
    <property type="match status" value="1"/>
</dbReference>
<dbReference type="Pfam" id="PF07963">
    <property type="entry name" value="N_methyl"/>
    <property type="match status" value="1"/>
</dbReference>
<sequence>MTRRAFTLVELLVVIAIIGVLVALLLPAVQAAREAARRQQCQSNLRQLSLGLLNYESARGRFPMAFEFPTSANPAILTPQQIGPNWAIRTLPYCEQQSVYNLVDNSVFVTGGSAGKGPAQMAHPNNAAVRKAQLDVFRCPTDSYNATPMLMGAGAAATEWARGNYAANAGNGPLLNRADGIFGPTSGGWLEPKRRGVIGPNVAARLKELTDGTSNTMLLAEVRSGVTQLDQRGTWALGQAGASVLFWYGTTGDANGPNICLENSDDVNGPKSADLPLLTQECMPDYTGDDWADQATTRSAHASGVNVGMADGSAHFVSNSIDVGPPTVRSDWPANVPMTVWDKLIAGADDQVIEQMPF</sequence>
<accession>A0A517TWC5</accession>
<protein>
    <submittedName>
        <fullName evidence="2">Type II secretion system protein G</fullName>
    </submittedName>
</protein>
<evidence type="ECO:0000259" key="1">
    <source>
        <dbReference type="Pfam" id="PF07596"/>
    </source>
</evidence>